<accession>A0A7X2TG96</accession>
<dbReference type="RefSeq" id="WP_154505858.1">
    <property type="nucleotide sequence ID" value="NZ_VUMN01000039.1"/>
</dbReference>
<proteinExistence type="predicted"/>
<sequence length="110" mass="12371">MNYALEYNGYPVAKNPSYYTDGKNKIYVDGSGYVSAVVMPITIKSREADNWSGLAENLPFVLLGNSVTKSFEGGDDGKESLSYRYWYIEFEFKSKSEGELKDALIWHSGT</sequence>
<gene>
    <name evidence="1" type="ORF">FYJ51_11995</name>
</gene>
<name>A0A7X2TG96_9FIRM</name>
<evidence type="ECO:0000313" key="1">
    <source>
        <dbReference type="EMBL" id="MSS59614.1"/>
    </source>
</evidence>
<organism evidence="1 2">
    <name type="scientific">Stecheria intestinalis</name>
    <dbReference type="NCBI Taxonomy" id="2606630"/>
    <lineage>
        <taxon>Bacteria</taxon>
        <taxon>Bacillati</taxon>
        <taxon>Bacillota</taxon>
        <taxon>Erysipelotrichia</taxon>
        <taxon>Erysipelotrichales</taxon>
        <taxon>Erysipelotrichaceae</taxon>
        <taxon>Stecheria</taxon>
    </lineage>
</organism>
<reference evidence="1 2" key="1">
    <citation type="submission" date="2019-08" db="EMBL/GenBank/DDBJ databases">
        <title>In-depth cultivation of the pig gut microbiome towards novel bacterial diversity and tailored functional studies.</title>
        <authorList>
            <person name="Wylensek D."/>
            <person name="Hitch T.C.A."/>
            <person name="Clavel T."/>
        </authorList>
    </citation>
    <scope>NUCLEOTIDE SEQUENCE [LARGE SCALE GENOMIC DNA]</scope>
    <source>
        <strain evidence="1 2">Oil+RF-744-GAM-WT-6</strain>
    </source>
</reference>
<dbReference type="Proteomes" id="UP000461880">
    <property type="component" value="Unassembled WGS sequence"/>
</dbReference>
<evidence type="ECO:0000313" key="2">
    <source>
        <dbReference type="Proteomes" id="UP000461880"/>
    </source>
</evidence>
<dbReference type="AlphaFoldDB" id="A0A7X2TG96"/>
<protein>
    <submittedName>
        <fullName evidence="1">Uncharacterized protein</fullName>
    </submittedName>
</protein>
<comment type="caution">
    <text evidence="1">The sequence shown here is derived from an EMBL/GenBank/DDBJ whole genome shotgun (WGS) entry which is preliminary data.</text>
</comment>
<dbReference type="EMBL" id="VUMN01000039">
    <property type="protein sequence ID" value="MSS59614.1"/>
    <property type="molecule type" value="Genomic_DNA"/>
</dbReference>
<keyword evidence="2" id="KW-1185">Reference proteome</keyword>